<protein>
    <submittedName>
        <fullName evidence="1">Uncharacterized protein</fullName>
    </submittedName>
</protein>
<organism evidence="1 2">
    <name type="scientific">Kluyvera ascorbata</name>
    <dbReference type="NCBI Taxonomy" id="51288"/>
    <lineage>
        <taxon>Bacteria</taxon>
        <taxon>Pseudomonadati</taxon>
        <taxon>Pseudomonadota</taxon>
        <taxon>Gammaproteobacteria</taxon>
        <taxon>Enterobacterales</taxon>
        <taxon>Enterobacteriaceae</taxon>
        <taxon>Kluyvera</taxon>
    </lineage>
</organism>
<dbReference type="EMBL" id="RHFN01000002">
    <property type="protein sequence ID" value="ROU17781.1"/>
    <property type="molecule type" value="Genomic_DNA"/>
</dbReference>
<comment type="caution">
    <text evidence="1">The sequence shown here is derived from an EMBL/GenBank/DDBJ whole genome shotgun (WGS) entry which is preliminary data.</text>
</comment>
<proteinExistence type="predicted"/>
<evidence type="ECO:0000313" key="2">
    <source>
        <dbReference type="Proteomes" id="UP000268051"/>
    </source>
</evidence>
<accession>A0A3N2SDX8</accession>
<dbReference type="RefSeq" id="WP_123650273.1">
    <property type="nucleotide sequence ID" value="NZ_RHFN01000002.1"/>
</dbReference>
<dbReference type="AlphaFoldDB" id="A0A3N2SDX8"/>
<gene>
    <name evidence="1" type="ORF">EB837_02880</name>
</gene>
<sequence length="239" mass="25965">MSNIILGSEVSVLGGDSLDLVLQNIINDVNALMGPTRFSLYTNQAQLEALGLNYSNMTLLQLALATPLYSSIVIPVGASQAFASTLPLPYISQASAPEYMDGTLTVETLGGDYRRVNFTFRNRDHVATCSYLSYTGSKVSPWVFQNATMINRLSQNASSWGGVISNIWMPGTYYFNTAQAALFTDKPSGWPAGGIFIEVVNKDGTPTGDTKYTMTLNDPNNLTVAVKLKATAWKTYTLE</sequence>
<dbReference type="Proteomes" id="UP000268051">
    <property type="component" value="Unassembled WGS sequence"/>
</dbReference>
<name>A0A3N2SDX8_9ENTR</name>
<evidence type="ECO:0000313" key="1">
    <source>
        <dbReference type="EMBL" id="ROU17781.1"/>
    </source>
</evidence>
<reference evidence="1 2" key="1">
    <citation type="submission" date="2018-10" db="EMBL/GenBank/DDBJ databases">
        <title>Horizontal transference of carbapenem resistance between Klebsiella pneumoniae and Kluyvera ascorbata during abdominal infection: a case report.</title>
        <authorList>
            <person name="Raro O.H.F."/>
            <person name="Lima-Morales D."/>
            <person name="Barth A.L."/>
            <person name="Paim T.G.S."/>
            <person name="Mott M.P."/>
            <person name="Riche C.V.W."/>
            <person name="Teixeira U.F."/>
            <person name="Waechter F."/>
            <person name="Dias C.A.G."/>
        </authorList>
    </citation>
    <scope>NUCLEOTIDE SEQUENCE [LARGE SCALE GENOMIC DNA]</scope>
    <source>
        <strain evidence="1 2">OT2</strain>
    </source>
</reference>